<feature type="compositionally biased region" description="Basic and acidic residues" evidence="5">
    <location>
        <begin position="165"/>
        <end position="182"/>
    </location>
</feature>
<dbReference type="Gene3D" id="3.30.870.10">
    <property type="entry name" value="Endonuclease Chain A"/>
    <property type="match status" value="2"/>
</dbReference>
<dbReference type="CDD" id="cd09140">
    <property type="entry name" value="PLDc_vPLD1_2_like_bac_1"/>
    <property type="match status" value="1"/>
</dbReference>
<dbReference type="Pfam" id="PF13091">
    <property type="entry name" value="PLDc_2"/>
    <property type="match status" value="1"/>
</dbReference>
<dbReference type="GO" id="GO:0005886">
    <property type="term" value="C:plasma membrane"/>
    <property type="evidence" value="ECO:0007669"/>
    <property type="project" value="UniProtKB-ARBA"/>
</dbReference>
<evidence type="ECO:0000313" key="8">
    <source>
        <dbReference type="EMBL" id="QBQ55672.1"/>
    </source>
</evidence>
<feature type="transmembrane region" description="Helical" evidence="6">
    <location>
        <begin position="547"/>
        <end position="574"/>
    </location>
</feature>
<keyword evidence="4" id="KW-0443">Lipid metabolism</keyword>
<feature type="domain" description="PLD phosphodiesterase" evidence="7">
    <location>
        <begin position="139"/>
        <end position="166"/>
    </location>
</feature>
<dbReference type="GO" id="GO:0004630">
    <property type="term" value="F:phospholipase D activity"/>
    <property type="evidence" value="ECO:0007669"/>
    <property type="project" value="UniProtKB-EC"/>
</dbReference>
<dbReference type="InterPro" id="IPR015679">
    <property type="entry name" value="PLipase_D_fam"/>
</dbReference>
<keyword evidence="6" id="KW-0812">Transmembrane</keyword>
<evidence type="ECO:0000256" key="4">
    <source>
        <dbReference type="ARBA" id="ARBA00023098"/>
    </source>
</evidence>
<dbReference type="Proteomes" id="UP000294325">
    <property type="component" value="Chromosome"/>
</dbReference>
<feature type="transmembrane region" description="Helical" evidence="6">
    <location>
        <begin position="580"/>
        <end position="601"/>
    </location>
</feature>
<keyword evidence="3" id="KW-0378">Hydrolase</keyword>
<evidence type="ECO:0000313" key="9">
    <source>
        <dbReference type="Proteomes" id="UP000294325"/>
    </source>
</evidence>
<feature type="region of interest" description="Disordered" evidence="5">
    <location>
        <begin position="165"/>
        <end position="184"/>
    </location>
</feature>
<dbReference type="SMART" id="SM00155">
    <property type="entry name" value="PLDc"/>
    <property type="match status" value="2"/>
</dbReference>
<evidence type="ECO:0000259" key="7">
    <source>
        <dbReference type="PROSITE" id="PS50035"/>
    </source>
</evidence>
<dbReference type="CDD" id="cd09143">
    <property type="entry name" value="PLDc_vPLD1_2_like_bac_2"/>
    <property type="match status" value="1"/>
</dbReference>
<dbReference type="KEGG" id="nwr:E3U44_14995"/>
<dbReference type="EMBL" id="CP038033">
    <property type="protein sequence ID" value="QBQ55672.1"/>
    <property type="molecule type" value="Genomic_DNA"/>
</dbReference>
<feature type="transmembrane region" description="Helical" evidence="6">
    <location>
        <begin position="657"/>
        <end position="677"/>
    </location>
</feature>
<feature type="transmembrane region" description="Helical" evidence="6">
    <location>
        <begin position="689"/>
        <end position="712"/>
    </location>
</feature>
<keyword evidence="9" id="KW-1185">Reference proteome</keyword>
<dbReference type="Pfam" id="PF09335">
    <property type="entry name" value="VTT_dom"/>
    <property type="match status" value="1"/>
</dbReference>
<proteinExistence type="predicted"/>
<keyword evidence="2" id="KW-0677">Repeat</keyword>
<evidence type="ECO:0000256" key="2">
    <source>
        <dbReference type="ARBA" id="ARBA00022737"/>
    </source>
</evidence>
<name>A0A4P7C4A1_9GAMM</name>
<evidence type="ECO:0000256" key="5">
    <source>
        <dbReference type="SAM" id="MobiDB-lite"/>
    </source>
</evidence>
<dbReference type="InterPro" id="IPR032816">
    <property type="entry name" value="VTT_dom"/>
</dbReference>
<accession>A0A4P7C4A1</accession>
<evidence type="ECO:0000256" key="6">
    <source>
        <dbReference type="SAM" id="Phobius"/>
    </source>
</evidence>
<dbReference type="Pfam" id="PF00614">
    <property type="entry name" value="PLDc"/>
    <property type="match status" value="1"/>
</dbReference>
<evidence type="ECO:0000256" key="1">
    <source>
        <dbReference type="ARBA" id="ARBA00000798"/>
    </source>
</evidence>
<organism evidence="8 9">
    <name type="scientific">Nitrosococcus wardiae</name>
    <dbReference type="NCBI Taxonomy" id="1814290"/>
    <lineage>
        <taxon>Bacteria</taxon>
        <taxon>Pseudomonadati</taxon>
        <taxon>Pseudomonadota</taxon>
        <taxon>Gammaproteobacteria</taxon>
        <taxon>Chromatiales</taxon>
        <taxon>Chromatiaceae</taxon>
        <taxon>Nitrosococcus</taxon>
    </lineage>
</organism>
<gene>
    <name evidence="8" type="ORF">E3U44_14995</name>
</gene>
<keyword evidence="6" id="KW-1133">Transmembrane helix</keyword>
<reference evidence="8 9" key="1">
    <citation type="submission" date="2019-03" db="EMBL/GenBank/DDBJ databases">
        <title>The genome sequence of Nitrosococcus wardiae strain D1FHST reveals the archetypal metabolic capacity of ammonia-oxidizing Gammaproteobacteria.</title>
        <authorList>
            <person name="Wang L."/>
            <person name="Lim C.K."/>
            <person name="Hanson T.E."/>
            <person name="Dang H."/>
            <person name="Klotz M.G."/>
        </authorList>
    </citation>
    <scope>NUCLEOTIDE SEQUENCE [LARGE SCALE GENOMIC DNA]</scope>
    <source>
        <strain evidence="8 9">D1FHS</strain>
    </source>
</reference>
<feature type="domain" description="PLD phosphodiesterase" evidence="7">
    <location>
        <begin position="362"/>
        <end position="384"/>
    </location>
</feature>
<dbReference type="OrthoDB" id="9814092at2"/>
<evidence type="ECO:0000256" key="3">
    <source>
        <dbReference type="ARBA" id="ARBA00022801"/>
    </source>
</evidence>
<dbReference type="GO" id="GO:0009395">
    <property type="term" value="P:phospholipid catabolic process"/>
    <property type="evidence" value="ECO:0007669"/>
    <property type="project" value="TreeGrafter"/>
</dbReference>
<feature type="transmembrane region" description="Helical" evidence="6">
    <location>
        <begin position="621"/>
        <end position="645"/>
    </location>
</feature>
<keyword evidence="6" id="KW-0472">Membrane</keyword>
<sequence length="723" mass="80878">MIGGLFLNDDNTSSQILKPGNNCWRLERANRAAFLVDGEAYFKAFHSAVEQAQHSILILGWDINSQLRLLRDESSDSLPETLADFLNNVVSRQRGLQVYILCWDFAMIYALEREWLPIYRLSWRTHRRLHFEMDDQHPAGASHHQKVVVIDNAVAFAGGFDLSKQRWDTPEHRPNDERRIDPDGTPYPPFHDIQMVAEGPAAAALGDLARERWYRVTGRRLPPSETSNYGIPWPKRVAPDLENVFIAIARTEPQFKSYPEIREVERLYLDTIAAAQRFIYIENQYLTAYQIKEALAARLQEPQGPEVVLILPLETNGWLEQNTMDILRWRVLNGLYEADQHDRLRVYYPVTSGPSSQCIMVHSKVLVVDEKLVRIGSSNLSNRSMGLDTECDLAVEANGNSSVAAAIAQFRNRLLGEHLGVKPQEVAQAVIQKGSLIATIEGLRGPGRTLKKLEAHISPKMDKWVSGTRAKIIDPEYAIDPDRLADGFIPPEQRQSASRQLLLRIFIFIIPFALAAAWRWTPLGEWLDLQTLVNAAGKFKGSAGAPFFAIGIYLLAGLLAIPITLLIIVTVLVFGSVTGFAYALTGTMLSAILTYSLGRLLGRRTIRRLAGKRLNQLSRRLAQQGILTVLAVRLIPVAPFTVVNMVAGASHIRFRDFTIGTLLGIIPGTLGIALFIHQVIAAIRNPTPLTFGILTAVLGIIALGMLGIRWWLRKHDETDVVKN</sequence>
<protein>
    <recommendedName>
        <fullName evidence="7">PLD phosphodiesterase domain-containing protein</fullName>
    </recommendedName>
</protein>
<dbReference type="InterPro" id="IPR025202">
    <property type="entry name" value="PLD-like_dom"/>
</dbReference>
<dbReference type="PANTHER" id="PTHR18896:SF76">
    <property type="entry name" value="PHOSPHOLIPASE"/>
    <property type="match status" value="1"/>
</dbReference>
<dbReference type="SUPFAM" id="SSF56024">
    <property type="entry name" value="Phospholipase D/nuclease"/>
    <property type="match status" value="2"/>
</dbReference>
<dbReference type="PANTHER" id="PTHR18896">
    <property type="entry name" value="PHOSPHOLIPASE D"/>
    <property type="match status" value="1"/>
</dbReference>
<feature type="transmembrane region" description="Helical" evidence="6">
    <location>
        <begin position="501"/>
        <end position="520"/>
    </location>
</feature>
<dbReference type="PROSITE" id="PS50035">
    <property type="entry name" value="PLD"/>
    <property type="match status" value="2"/>
</dbReference>
<comment type="catalytic activity">
    <reaction evidence="1">
        <text>a 1,2-diacyl-sn-glycero-3-phosphocholine + H2O = a 1,2-diacyl-sn-glycero-3-phosphate + choline + H(+)</text>
        <dbReference type="Rhea" id="RHEA:14445"/>
        <dbReference type="ChEBI" id="CHEBI:15354"/>
        <dbReference type="ChEBI" id="CHEBI:15377"/>
        <dbReference type="ChEBI" id="CHEBI:15378"/>
        <dbReference type="ChEBI" id="CHEBI:57643"/>
        <dbReference type="ChEBI" id="CHEBI:58608"/>
        <dbReference type="EC" id="3.1.4.4"/>
    </reaction>
</comment>
<dbReference type="AlphaFoldDB" id="A0A4P7C4A1"/>
<dbReference type="InterPro" id="IPR001736">
    <property type="entry name" value="PLipase_D/transphosphatidylase"/>
</dbReference>